<name>V5CAP0_9GAMM</name>
<dbReference type="AlphaFoldDB" id="V5CAP0"/>
<sequence>MLDSETLNHFLPQGDREELLASYNALVRMPIWVGS</sequence>
<evidence type="ECO:0000313" key="1">
    <source>
        <dbReference type="EMBL" id="ESS73883.1"/>
    </source>
</evidence>
<proteinExistence type="predicted"/>
<keyword evidence="2" id="KW-1185">Reference proteome</keyword>
<dbReference type="EMBL" id="AYLO01000008">
    <property type="protein sequence ID" value="ESS73883.1"/>
    <property type="molecule type" value="Genomic_DNA"/>
</dbReference>
<dbReference type="Proteomes" id="UP000017842">
    <property type="component" value="Unassembled WGS sequence"/>
</dbReference>
<evidence type="ECO:0000313" key="2">
    <source>
        <dbReference type="Proteomes" id="UP000017842"/>
    </source>
</evidence>
<organism evidence="1 2">
    <name type="scientific">Methyloglobulus morosus KoM1</name>
    <dbReference type="NCBI Taxonomy" id="1116472"/>
    <lineage>
        <taxon>Bacteria</taxon>
        <taxon>Pseudomonadati</taxon>
        <taxon>Pseudomonadota</taxon>
        <taxon>Gammaproteobacteria</taxon>
        <taxon>Methylococcales</taxon>
        <taxon>Methylococcaceae</taxon>
        <taxon>Methyloglobulus</taxon>
    </lineage>
</organism>
<protein>
    <submittedName>
        <fullName evidence="1">Uncharacterized protein</fullName>
    </submittedName>
</protein>
<comment type="caution">
    <text evidence="1">The sequence shown here is derived from an EMBL/GenBank/DDBJ whole genome shotgun (WGS) entry which is preliminary data.</text>
</comment>
<accession>V5CAP0</accession>
<reference evidence="1 2" key="1">
    <citation type="journal article" date="2013" name="Genome Announc.">
        <title>Draft Genome Sequence of the Methanotrophic Gammaproteobacterium Methyloglobulus morosus DSM 22980 Strain KoM1.</title>
        <authorList>
            <person name="Poehlein A."/>
            <person name="Deutzmann J.S."/>
            <person name="Daniel R."/>
            <person name="Simeonova D.D."/>
        </authorList>
    </citation>
    <scope>NUCLEOTIDE SEQUENCE [LARGE SCALE GENOMIC DNA]</scope>
    <source>
        <strain evidence="1 2">KoM1</strain>
    </source>
</reference>
<gene>
    <name evidence="1" type="ORF">MGMO_8c00200</name>
</gene>